<dbReference type="AlphaFoldDB" id="A0A6V8PLQ0"/>
<comment type="similarity">
    <text evidence="1">Belongs to the phD/YefM antitoxin family.</text>
</comment>
<evidence type="ECO:0000313" key="7">
    <source>
        <dbReference type="Proteomes" id="UP000588083"/>
    </source>
</evidence>
<dbReference type="Gene3D" id="3.40.1620.10">
    <property type="entry name" value="YefM-like domain"/>
    <property type="match status" value="1"/>
</dbReference>
<evidence type="ECO:0000313" key="5">
    <source>
        <dbReference type="Proteomes" id="UP000568877"/>
    </source>
</evidence>
<gene>
    <name evidence="2" type="ORF">HKBW3S34_01044</name>
    <name evidence="3" type="ORF">HKBW3S42_00212</name>
    <name evidence="4" type="ORF">HKBW3S47_01327</name>
</gene>
<evidence type="ECO:0000313" key="4">
    <source>
        <dbReference type="EMBL" id="GFP39629.1"/>
    </source>
</evidence>
<dbReference type="RefSeq" id="WP_176235845.1">
    <property type="nucleotide sequence ID" value="NZ_BLRZ01000043.1"/>
</dbReference>
<dbReference type="Proteomes" id="UP000569018">
    <property type="component" value="Unassembled WGS sequence"/>
</dbReference>
<dbReference type="Proteomes" id="UP000568877">
    <property type="component" value="Unassembled WGS sequence"/>
</dbReference>
<name>A0A6V8PLQ0_9ACTN</name>
<evidence type="ECO:0000313" key="6">
    <source>
        <dbReference type="Proteomes" id="UP000569018"/>
    </source>
</evidence>
<reference evidence="5 6" key="1">
    <citation type="journal article" date="2020" name="Front. Microbiol.">
        <title>Single-cell genomics of novel Actinobacteria with the Wood-Ljungdahl pathway discovered in a serpentinizing system.</title>
        <authorList>
            <person name="Merino N."/>
            <person name="Kawai M."/>
            <person name="Boyd E.S."/>
            <person name="Colman D.R."/>
            <person name="McGlynn S.E."/>
            <person name="Nealson K.H."/>
            <person name="Kurokawa K."/>
            <person name="Hongoh Y."/>
        </authorList>
    </citation>
    <scope>NUCLEOTIDE SEQUENCE [LARGE SCALE GENOMIC DNA]</scope>
    <source>
        <strain evidence="2 7">S34</strain>
        <strain evidence="3 5">S42</strain>
        <strain evidence="4 6">S47</strain>
    </source>
</reference>
<dbReference type="EMBL" id="BLRZ01000043">
    <property type="protein sequence ID" value="GFP30124.1"/>
    <property type="molecule type" value="Genomic_DNA"/>
</dbReference>
<dbReference type="EMBL" id="BLSD01000070">
    <property type="protein sequence ID" value="GFP39629.1"/>
    <property type="molecule type" value="Genomic_DNA"/>
</dbReference>
<evidence type="ECO:0000256" key="1">
    <source>
        <dbReference type="ARBA" id="ARBA00009981"/>
    </source>
</evidence>
<dbReference type="InterPro" id="IPR036165">
    <property type="entry name" value="YefM-like_sf"/>
</dbReference>
<sequence>MKTVEMTQATASLAEYARQVGLEPIVVTVKGKPIAAVVAIENADMETVSLSTNPQFLALIERSRARQQAEGGISSEEMRRRLGLGQ</sequence>
<proteinExistence type="inferred from homology"/>
<dbReference type="Proteomes" id="UP000588083">
    <property type="component" value="Unassembled WGS sequence"/>
</dbReference>
<evidence type="ECO:0008006" key="8">
    <source>
        <dbReference type="Google" id="ProtNLM"/>
    </source>
</evidence>
<comment type="caution">
    <text evidence="3">The sequence shown here is derived from an EMBL/GenBank/DDBJ whole genome shotgun (WGS) entry which is preliminary data.</text>
</comment>
<protein>
    <recommendedName>
        <fullName evidence="8">Antitoxin</fullName>
    </recommendedName>
</protein>
<accession>A0A6V8PLQ0</accession>
<dbReference type="EMBL" id="BLSA01000014">
    <property type="protein sequence ID" value="GFP31906.1"/>
    <property type="molecule type" value="Genomic_DNA"/>
</dbReference>
<evidence type="ECO:0000313" key="2">
    <source>
        <dbReference type="EMBL" id="GFP30124.1"/>
    </source>
</evidence>
<organism evidence="3 5">
    <name type="scientific">Candidatus Hakubella thermalkaliphila</name>
    <dbReference type="NCBI Taxonomy" id="2754717"/>
    <lineage>
        <taxon>Bacteria</taxon>
        <taxon>Bacillati</taxon>
        <taxon>Actinomycetota</taxon>
        <taxon>Actinomycetota incertae sedis</taxon>
        <taxon>Candidatus Hakubellales</taxon>
        <taxon>Candidatus Hakubellaceae</taxon>
        <taxon>Candidatus Hakubella</taxon>
    </lineage>
</organism>
<evidence type="ECO:0000313" key="3">
    <source>
        <dbReference type="EMBL" id="GFP31906.1"/>
    </source>
</evidence>
<keyword evidence="7" id="KW-1185">Reference proteome</keyword>
<dbReference type="SUPFAM" id="SSF143120">
    <property type="entry name" value="YefM-like"/>
    <property type="match status" value="1"/>
</dbReference>